<feature type="domain" description="DNA/RNA non-specific endonuclease/pyrophosphatase/phosphodiesterase" evidence="5">
    <location>
        <begin position="94"/>
        <end position="298"/>
    </location>
</feature>
<evidence type="ECO:0000256" key="3">
    <source>
        <dbReference type="SAM" id="MobiDB-lite"/>
    </source>
</evidence>
<keyword evidence="6" id="KW-0255">Endonuclease</keyword>
<keyword evidence="6" id="KW-0540">Nuclease</keyword>
<organism evidence="6 7">
    <name type="scientific">Abditibacterium utsteinense</name>
    <dbReference type="NCBI Taxonomy" id="1960156"/>
    <lineage>
        <taxon>Bacteria</taxon>
        <taxon>Pseudomonadati</taxon>
        <taxon>Abditibacteriota</taxon>
        <taxon>Abditibacteriia</taxon>
        <taxon>Abditibacteriales</taxon>
        <taxon>Abditibacteriaceae</taxon>
        <taxon>Abditibacterium</taxon>
    </lineage>
</organism>
<evidence type="ECO:0000259" key="4">
    <source>
        <dbReference type="SMART" id="SM00477"/>
    </source>
</evidence>
<accession>A0A2S8SSV0</accession>
<dbReference type="Gene3D" id="3.40.570.10">
    <property type="entry name" value="Extracellular Endonuclease, subunit A"/>
    <property type="match status" value="1"/>
</dbReference>
<dbReference type="Proteomes" id="UP000237684">
    <property type="component" value="Unassembled WGS sequence"/>
</dbReference>
<dbReference type="InParanoid" id="A0A2S8SSV0"/>
<proteinExistence type="predicted"/>
<evidence type="ECO:0000256" key="1">
    <source>
        <dbReference type="PIRSR" id="PIRSR640255-1"/>
    </source>
</evidence>
<dbReference type="SMART" id="SM00892">
    <property type="entry name" value="Endonuclease_NS"/>
    <property type="match status" value="1"/>
</dbReference>
<dbReference type="InterPro" id="IPR044929">
    <property type="entry name" value="DNA/RNA_non-sp_Endonuclease_sf"/>
</dbReference>
<dbReference type="InterPro" id="IPR001604">
    <property type="entry name" value="Endo_G_ENPP1-like_dom"/>
</dbReference>
<dbReference type="PANTHER" id="PTHR13966:SF5">
    <property type="entry name" value="ENDONUCLEASE G, MITOCHONDRIAL"/>
    <property type="match status" value="1"/>
</dbReference>
<dbReference type="AlphaFoldDB" id="A0A2S8SSV0"/>
<dbReference type="SUPFAM" id="SSF54060">
    <property type="entry name" value="His-Me finger endonucleases"/>
    <property type="match status" value="1"/>
</dbReference>
<feature type="compositionally biased region" description="Low complexity" evidence="3">
    <location>
        <begin position="64"/>
        <end position="80"/>
    </location>
</feature>
<comment type="caution">
    <text evidence="6">The sequence shown here is derived from an EMBL/GenBank/DDBJ whole genome shotgun (WGS) entry which is preliminary data.</text>
</comment>
<dbReference type="GO" id="GO:0004519">
    <property type="term" value="F:endonuclease activity"/>
    <property type="evidence" value="ECO:0007669"/>
    <property type="project" value="UniProtKB-KW"/>
</dbReference>
<feature type="active site" description="Proton acceptor" evidence="1">
    <location>
        <position position="156"/>
    </location>
</feature>
<keyword evidence="2" id="KW-0479">Metal-binding</keyword>
<feature type="region of interest" description="Disordered" evidence="3">
    <location>
        <begin position="30"/>
        <end position="82"/>
    </location>
</feature>
<dbReference type="SMART" id="SM00477">
    <property type="entry name" value="NUC"/>
    <property type="match status" value="1"/>
</dbReference>
<dbReference type="GO" id="GO:0003676">
    <property type="term" value="F:nucleic acid binding"/>
    <property type="evidence" value="ECO:0007669"/>
    <property type="project" value="InterPro"/>
</dbReference>
<evidence type="ECO:0000313" key="6">
    <source>
        <dbReference type="EMBL" id="PQV63865.1"/>
    </source>
</evidence>
<keyword evidence="6" id="KW-0378">Hydrolase</keyword>
<dbReference type="RefSeq" id="WP_105483709.1">
    <property type="nucleotide sequence ID" value="NZ_NIGF01000008.1"/>
</dbReference>
<dbReference type="GO" id="GO:0046872">
    <property type="term" value="F:metal ion binding"/>
    <property type="evidence" value="ECO:0007669"/>
    <property type="project" value="UniProtKB-KW"/>
</dbReference>
<dbReference type="CDD" id="cd00091">
    <property type="entry name" value="NUC"/>
    <property type="match status" value="1"/>
</dbReference>
<gene>
    <name evidence="6" type="ORF">B1R32_10872</name>
</gene>
<feature type="binding site" evidence="2">
    <location>
        <position position="187"/>
    </location>
    <ligand>
        <name>Mg(2+)</name>
        <dbReference type="ChEBI" id="CHEBI:18420"/>
        <note>catalytic</note>
    </ligand>
</feature>
<keyword evidence="7" id="KW-1185">Reference proteome</keyword>
<evidence type="ECO:0000313" key="7">
    <source>
        <dbReference type="Proteomes" id="UP000237684"/>
    </source>
</evidence>
<evidence type="ECO:0000256" key="2">
    <source>
        <dbReference type="PIRSR" id="PIRSR640255-2"/>
    </source>
</evidence>
<dbReference type="InterPro" id="IPR040255">
    <property type="entry name" value="Non-specific_endonuclease"/>
</dbReference>
<protein>
    <submittedName>
        <fullName evidence="6">Endonuclease G</fullName>
    </submittedName>
</protein>
<dbReference type="OrthoDB" id="9811262at2"/>
<feature type="domain" description="ENPP1-3/EXOG-like endonuclease/phosphodiesterase" evidence="4">
    <location>
        <begin position="95"/>
        <end position="298"/>
    </location>
</feature>
<dbReference type="InterPro" id="IPR044925">
    <property type="entry name" value="His-Me_finger_sf"/>
</dbReference>
<dbReference type="InterPro" id="IPR020821">
    <property type="entry name" value="ENPP1-3/EXOG-like_nuc-like"/>
</dbReference>
<evidence type="ECO:0000259" key="5">
    <source>
        <dbReference type="SMART" id="SM00892"/>
    </source>
</evidence>
<name>A0A2S8SSV0_9BACT</name>
<sequence>MARNSRSFRRLPWPVLLLIAGFVGCRQLQQKEAPQKTSKSTKNQSATRRNTPQDRPGNNSGAPSGSNRNSSNEGNLLLGNPTNAARTADNFLLERATYSLSYNQQNGGPNWVAWHTDASNLGVLDRGDNFAPDPNLPPEWQIRPTDYRGSGYDRGHVCPSGDRTASRDDNTATFYMSNMLPQTGSLNRHVWADLENYLRDQIRAGNEIYEVAGGAGSAGRIAKGKVNVPQICWKVAVIIPAGSGDLRRINAKTRVLAVGMPNVDDKRLESGNWRSYLTTVSKIQSATKLDLLSALPDSTERALESQTDAGN</sequence>
<dbReference type="PROSITE" id="PS51257">
    <property type="entry name" value="PROKAR_LIPOPROTEIN"/>
    <property type="match status" value="1"/>
</dbReference>
<feature type="compositionally biased region" description="Polar residues" evidence="3">
    <location>
        <begin position="30"/>
        <end position="50"/>
    </location>
</feature>
<dbReference type="EMBL" id="NIGF01000008">
    <property type="protein sequence ID" value="PQV63865.1"/>
    <property type="molecule type" value="Genomic_DNA"/>
</dbReference>
<dbReference type="GO" id="GO:0016787">
    <property type="term" value="F:hydrolase activity"/>
    <property type="evidence" value="ECO:0007669"/>
    <property type="project" value="InterPro"/>
</dbReference>
<reference evidence="6 7" key="1">
    <citation type="journal article" date="2018" name="Syst. Appl. Microbiol.">
        <title>Abditibacterium utsteinense sp. nov., the first cultivated member of candidate phylum FBP, isolated from ice-free Antarctic soil samples.</title>
        <authorList>
            <person name="Tahon G."/>
            <person name="Tytgat B."/>
            <person name="Lebbe L."/>
            <person name="Carlier A."/>
            <person name="Willems A."/>
        </authorList>
    </citation>
    <scope>NUCLEOTIDE SEQUENCE [LARGE SCALE GENOMIC DNA]</scope>
    <source>
        <strain evidence="6 7">LMG 29911</strain>
    </source>
</reference>
<dbReference type="PANTHER" id="PTHR13966">
    <property type="entry name" value="ENDONUCLEASE RELATED"/>
    <property type="match status" value="1"/>
</dbReference>
<dbReference type="Pfam" id="PF01223">
    <property type="entry name" value="Endonuclease_NS"/>
    <property type="match status" value="1"/>
</dbReference>